<dbReference type="Proteomes" id="UP000054618">
    <property type="component" value="Unassembled WGS sequence"/>
</dbReference>
<gene>
    <name evidence="2" type="ORF">Lqui_1272</name>
</gene>
<organism evidence="2 3">
    <name type="scientific">Legionella quinlivanii</name>
    <dbReference type="NCBI Taxonomy" id="45073"/>
    <lineage>
        <taxon>Bacteria</taxon>
        <taxon>Pseudomonadati</taxon>
        <taxon>Pseudomonadota</taxon>
        <taxon>Gammaproteobacteria</taxon>
        <taxon>Legionellales</taxon>
        <taxon>Legionellaceae</taxon>
        <taxon>Legionella</taxon>
    </lineage>
</organism>
<feature type="region of interest" description="Disordered" evidence="1">
    <location>
        <begin position="547"/>
        <end position="585"/>
    </location>
</feature>
<dbReference type="SUPFAM" id="SSF48403">
    <property type="entry name" value="Ankyrin repeat"/>
    <property type="match status" value="1"/>
</dbReference>
<dbReference type="InterPro" id="IPR036770">
    <property type="entry name" value="Ankyrin_rpt-contain_sf"/>
</dbReference>
<name>A0A0W0XYY7_9GAMM</name>
<dbReference type="OrthoDB" id="5641548at2"/>
<comment type="caution">
    <text evidence="2">The sequence shown here is derived from an EMBL/GenBank/DDBJ whole genome shotgun (WGS) entry which is preliminary data.</text>
</comment>
<reference evidence="2 3" key="1">
    <citation type="submission" date="2015-11" db="EMBL/GenBank/DDBJ databases">
        <title>Genomic analysis of 38 Legionella species identifies large and diverse effector repertoires.</title>
        <authorList>
            <person name="Burstein D."/>
            <person name="Amaro F."/>
            <person name="Zusman T."/>
            <person name="Lifshitz Z."/>
            <person name="Cohen O."/>
            <person name="Gilbert J.A."/>
            <person name="Pupko T."/>
            <person name="Shuman H.A."/>
            <person name="Segal G."/>
        </authorList>
    </citation>
    <scope>NUCLEOTIDE SEQUENCE [LARGE SCALE GENOMIC DNA]</scope>
    <source>
        <strain evidence="2 3">CDC#1442-AUS-E</strain>
    </source>
</reference>
<sequence length="585" mass="64798">MPGSDPQAQLGYTSNKEMSQDFLIPMINRILEKGGVKLTANDDGICNGLAAVYIKYALQGKSSEFAAMLNAINQRGQQAIMEGINESPPPSTSSDSEISDSDINRFIQEVVFCFLPDEFNKQLSQVDAVHLVTVPVEKHIENPDGNVTQVSEPQKLQSVYKLGLVAEKGAWKQIFNKMRAPDTAWHVGSLDHAVAVHVNKEGNFEVYDPNYRKIAVFKDGHPKPESTAAGQLENFLFRRFAMETNKMALTIDVVAHPQAAIDFNFPDKASFIIDNLSRRYPDVKNDALKNSKGAPYNQLAMAARINDTEMLKLWLEKGSSSSHVALLAAVQDNRLDSLEVLLENQYRHCLNDPENSPLSAYYDAVKVALKKGRTESLGKLLNDHDIRLSISQLLQNNAQGTEFQLELLSNAAKSRNPYCIRILTDFLKDNVPDLDFAQLINSGNVLEIAREAGNPQCVQILKNLVAEKPGIAQDSANDLNSAEDEMPAYPSNEEEVKHFIWRLPSFREVISMIVDKIASFFRSSKAETDSSTQKYKTQIDEVKSVTPLSDAPAATSQSIKSRLSIEKASNEEVSEASSFLSKPSG</sequence>
<keyword evidence="3" id="KW-1185">Reference proteome</keyword>
<proteinExistence type="predicted"/>
<feature type="compositionally biased region" description="Polar residues" evidence="1">
    <location>
        <begin position="575"/>
        <end position="585"/>
    </location>
</feature>
<dbReference type="EMBL" id="LNYS01000008">
    <property type="protein sequence ID" value="KTD49947.1"/>
    <property type="molecule type" value="Genomic_DNA"/>
</dbReference>
<evidence type="ECO:0000313" key="3">
    <source>
        <dbReference type="Proteomes" id="UP000054618"/>
    </source>
</evidence>
<evidence type="ECO:0000313" key="2">
    <source>
        <dbReference type="EMBL" id="KTD49947.1"/>
    </source>
</evidence>
<dbReference type="PATRIC" id="fig|45073.5.peg.1343"/>
<dbReference type="Gene3D" id="1.25.40.20">
    <property type="entry name" value="Ankyrin repeat-containing domain"/>
    <property type="match status" value="1"/>
</dbReference>
<dbReference type="STRING" id="45073.Lqui_1272"/>
<dbReference type="RefSeq" id="WP_058507395.1">
    <property type="nucleotide sequence ID" value="NZ_CAAAIK010000005.1"/>
</dbReference>
<protein>
    <submittedName>
        <fullName evidence="2">Ankyrin repeat-containing protein</fullName>
    </submittedName>
</protein>
<accession>A0A0W0XYY7</accession>
<dbReference type="AlphaFoldDB" id="A0A0W0XYY7"/>
<evidence type="ECO:0000256" key="1">
    <source>
        <dbReference type="SAM" id="MobiDB-lite"/>
    </source>
</evidence>